<feature type="transmembrane region" description="Helical" evidence="7">
    <location>
        <begin position="319"/>
        <end position="340"/>
    </location>
</feature>
<feature type="transmembrane region" description="Helical" evidence="7">
    <location>
        <begin position="378"/>
        <end position="405"/>
    </location>
</feature>
<evidence type="ECO:0000256" key="5">
    <source>
        <dbReference type="ARBA" id="ARBA00022989"/>
    </source>
</evidence>
<evidence type="ECO:0000313" key="10">
    <source>
        <dbReference type="Proteomes" id="UP001199054"/>
    </source>
</evidence>
<evidence type="ECO:0000256" key="3">
    <source>
        <dbReference type="ARBA" id="ARBA00022475"/>
    </source>
</evidence>
<evidence type="ECO:0000259" key="8">
    <source>
        <dbReference type="PROSITE" id="PS50850"/>
    </source>
</evidence>
<dbReference type="InterPro" id="IPR010290">
    <property type="entry name" value="TM_effector"/>
</dbReference>
<keyword evidence="2" id="KW-0813">Transport</keyword>
<feature type="transmembrane region" description="Helical" evidence="7">
    <location>
        <begin position="26"/>
        <end position="51"/>
    </location>
</feature>
<feature type="transmembrane region" description="Helical" evidence="7">
    <location>
        <begin position="183"/>
        <end position="201"/>
    </location>
</feature>
<feature type="transmembrane region" description="Helical" evidence="7">
    <location>
        <begin position="157"/>
        <end position="177"/>
    </location>
</feature>
<gene>
    <name evidence="9" type="ORF">LG632_03160</name>
</gene>
<keyword evidence="10" id="KW-1185">Reference proteome</keyword>
<dbReference type="RefSeq" id="WP_226724912.1">
    <property type="nucleotide sequence ID" value="NZ_JAJAUY010000007.1"/>
</dbReference>
<feature type="transmembrane region" description="Helical" evidence="7">
    <location>
        <begin position="57"/>
        <end position="80"/>
    </location>
</feature>
<feature type="transmembrane region" description="Helical" evidence="7">
    <location>
        <begin position="266"/>
        <end position="288"/>
    </location>
</feature>
<dbReference type="InterPro" id="IPR036259">
    <property type="entry name" value="MFS_trans_sf"/>
</dbReference>
<evidence type="ECO:0000256" key="7">
    <source>
        <dbReference type="SAM" id="Phobius"/>
    </source>
</evidence>
<dbReference type="SUPFAM" id="SSF103473">
    <property type="entry name" value="MFS general substrate transporter"/>
    <property type="match status" value="1"/>
</dbReference>
<keyword evidence="3" id="KW-1003">Cell membrane</keyword>
<dbReference type="PANTHER" id="PTHR23513:SF11">
    <property type="entry name" value="STAPHYLOFERRIN A TRANSPORTER"/>
    <property type="match status" value="1"/>
</dbReference>
<dbReference type="PROSITE" id="PS50850">
    <property type="entry name" value="MFS"/>
    <property type="match status" value="1"/>
</dbReference>
<evidence type="ECO:0000256" key="4">
    <source>
        <dbReference type="ARBA" id="ARBA00022692"/>
    </source>
</evidence>
<dbReference type="InterPro" id="IPR020846">
    <property type="entry name" value="MFS_dom"/>
</dbReference>
<reference evidence="9 10" key="1">
    <citation type="submission" date="2021-10" db="EMBL/GenBank/DDBJ databases">
        <title>Streptomyces sp. strain SMC 277, a novel streptomycete isolated from soil.</title>
        <authorList>
            <person name="Chanama M."/>
        </authorList>
    </citation>
    <scope>NUCLEOTIDE SEQUENCE [LARGE SCALE GENOMIC DNA]</scope>
    <source>
        <strain evidence="9 10">SMC 277</strain>
    </source>
</reference>
<dbReference type="Gene3D" id="1.20.1250.20">
    <property type="entry name" value="MFS general substrate transporter like domains"/>
    <property type="match status" value="1"/>
</dbReference>
<evidence type="ECO:0000256" key="2">
    <source>
        <dbReference type="ARBA" id="ARBA00022448"/>
    </source>
</evidence>
<dbReference type="Proteomes" id="UP001199054">
    <property type="component" value="Unassembled WGS sequence"/>
</dbReference>
<dbReference type="PANTHER" id="PTHR23513">
    <property type="entry name" value="INTEGRAL MEMBRANE EFFLUX PROTEIN-RELATED"/>
    <property type="match status" value="1"/>
</dbReference>
<feature type="transmembrane region" description="Helical" evidence="7">
    <location>
        <begin position="352"/>
        <end position="372"/>
    </location>
</feature>
<accession>A0ABS8B1A7</accession>
<sequence>MSAGTAQRERGADGLRAPLRRRRFRLLYAGQCLSRTGDFVFQVSLAGYAVTAGSPALLAYTLFGQATGTVLMLLVGGALADRFGARRVMLGADLARVLATAGVAVQVAAGGHEVWAVAACGLLLGLGDGAFEPAFTLAFTELLPKAELLAANALQSIALRTAGIAGAALGGALLAAVGAGGSLALGTAGFALALALVLVAGRWPVPDRPASGEGLLKEATGGIRYACANRWLWVSIASFGVSVALVVAPAKALLPLASADVLGGGAGTYSLLVGSQAAGALLGGLLVARLRRIPPGVLVFGGMTLVCGGFAVLAVSSAVVASVAVAVAVGAVLSAATVAWAATLQSRVPGELIGRVSSVDWLVSLGVSPLALVVVPQLLAYATATTVLLTAAVVALLVSAATVLVPDVRRLAWPLTAPAS</sequence>
<dbReference type="EMBL" id="JAJAUY010000007">
    <property type="protein sequence ID" value="MCB5178387.1"/>
    <property type="molecule type" value="Genomic_DNA"/>
</dbReference>
<organism evidence="9 10">
    <name type="scientific">Streptomyces antimicrobicus</name>
    <dbReference type="NCBI Taxonomy" id="2883108"/>
    <lineage>
        <taxon>Bacteria</taxon>
        <taxon>Bacillati</taxon>
        <taxon>Actinomycetota</taxon>
        <taxon>Actinomycetes</taxon>
        <taxon>Kitasatosporales</taxon>
        <taxon>Streptomycetaceae</taxon>
        <taxon>Streptomyces</taxon>
    </lineage>
</organism>
<evidence type="ECO:0000313" key="9">
    <source>
        <dbReference type="EMBL" id="MCB5178387.1"/>
    </source>
</evidence>
<proteinExistence type="predicted"/>
<evidence type="ECO:0000256" key="6">
    <source>
        <dbReference type="ARBA" id="ARBA00023136"/>
    </source>
</evidence>
<protein>
    <submittedName>
        <fullName evidence="9">MFS transporter</fullName>
    </submittedName>
</protein>
<evidence type="ECO:0000256" key="1">
    <source>
        <dbReference type="ARBA" id="ARBA00004651"/>
    </source>
</evidence>
<feature type="domain" description="Major facilitator superfamily (MFS) profile" evidence="8">
    <location>
        <begin position="23"/>
        <end position="409"/>
    </location>
</feature>
<feature type="transmembrane region" description="Helical" evidence="7">
    <location>
        <begin position="295"/>
        <end position="313"/>
    </location>
</feature>
<keyword evidence="6 7" id="KW-0472">Membrane</keyword>
<dbReference type="Pfam" id="PF05977">
    <property type="entry name" value="MFS_3"/>
    <property type="match status" value="1"/>
</dbReference>
<feature type="transmembrane region" description="Helical" evidence="7">
    <location>
        <begin position="231"/>
        <end position="254"/>
    </location>
</feature>
<comment type="caution">
    <text evidence="9">The sequence shown here is derived from an EMBL/GenBank/DDBJ whole genome shotgun (WGS) entry which is preliminary data.</text>
</comment>
<keyword evidence="5 7" id="KW-1133">Transmembrane helix</keyword>
<comment type="subcellular location">
    <subcellularLocation>
        <location evidence="1">Cell membrane</location>
        <topology evidence="1">Multi-pass membrane protein</topology>
    </subcellularLocation>
</comment>
<keyword evidence="4 7" id="KW-0812">Transmembrane</keyword>
<name>A0ABS8B1A7_9ACTN</name>